<dbReference type="AlphaFoldDB" id="A0A6U9V8Q0"/>
<evidence type="ECO:0000313" key="2">
    <source>
        <dbReference type="EMBL" id="CAE0707344.1"/>
    </source>
</evidence>
<protein>
    <submittedName>
        <fullName evidence="2">Uncharacterized protein</fullName>
    </submittedName>
</protein>
<evidence type="ECO:0000313" key="1">
    <source>
        <dbReference type="EMBL" id="CAE0707343.1"/>
    </source>
</evidence>
<sequence length="203" mass="23038">MSSFSCLEFPWSAQFCGPLLGRGGCDVDQDCDNEIDYRYEYEEEDDDYLDYCNSNKIVEMTIRRDFLLLKLQELVDAETPQQAQAAIAAMNRETGSDEQLLKFLVRAGTFEIIQKRLLEESAQKAVQKEDPGDHCPDGSNDAAATTTATATVIDSSRAGGLILSPSVARPLLKKLSFYHEQRRLKCLEKKQRRMDWTRIVRIS</sequence>
<proteinExistence type="predicted"/>
<accession>A0A6U9V8Q0</accession>
<reference evidence="2" key="1">
    <citation type="submission" date="2021-01" db="EMBL/GenBank/DDBJ databases">
        <authorList>
            <person name="Corre E."/>
            <person name="Pelletier E."/>
            <person name="Niang G."/>
            <person name="Scheremetjew M."/>
            <person name="Finn R."/>
            <person name="Kale V."/>
            <person name="Holt S."/>
            <person name="Cochrane G."/>
            <person name="Meng A."/>
            <person name="Brown T."/>
            <person name="Cohen L."/>
        </authorList>
    </citation>
    <scope>NUCLEOTIDE SEQUENCE</scope>
    <source>
        <strain evidence="2">10249 10 AB</strain>
    </source>
</reference>
<gene>
    <name evidence="1" type="ORF">PAUS00366_LOCUS63</name>
    <name evidence="2" type="ORF">PAUS00366_LOCUS64</name>
</gene>
<dbReference type="EMBL" id="HBIX01000075">
    <property type="protein sequence ID" value="CAE0707343.1"/>
    <property type="molecule type" value="Transcribed_RNA"/>
</dbReference>
<dbReference type="EMBL" id="HBIX01000076">
    <property type="protein sequence ID" value="CAE0707344.1"/>
    <property type="molecule type" value="Transcribed_RNA"/>
</dbReference>
<name>A0A6U9V8Q0_9STRA</name>
<organism evidence="2">
    <name type="scientific">Pseudo-nitzschia australis</name>
    <dbReference type="NCBI Taxonomy" id="44445"/>
    <lineage>
        <taxon>Eukaryota</taxon>
        <taxon>Sar</taxon>
        <taxon>Stramenopiles</taxon>
        <taxon>Ochrophyta</taxon>
        <taxon>Bacillariophyta</taxon>
        <taxon>Bacillariophyceae</taxon>
        <taxon>Bacillariophycidae</taxon>
        <taxon>Bacillariales</taxon>
        <taxon>Bacillariaceae</taxon>
        <taxon>Pseudo-nitzschia</taxon>
    </lineage>
</organism>